<dbReference type="SUPFAM" id="SSF52743">
    <property type="entry name" value="Subtilisin-like"/>
    <property type="match status" value="1"/>
</dbReference>
<feature type="active site" description="Charge relay system" evidence="6">
    <location>
        <position position="440"/>
    </location>
</feature>
<evidence type="ECO:0000256" key="2">
    <source>
        <dbReference type="ARBA" id="ARBA00022670"/>
    </source>
</evidence>
<dbReference type="InterPro" id="IPR023828">
    <property type="entry name" value="Peptidase_S8_Ser-AS"/>
</dbReference>
<feature type="active site" description="Charge relay system" evidence="6">
    <location>
        <position position="286"/>
    </location>
</feature>
<reference evidence="11" key="1">
    <citation type="submission" date="2017-01" db="EMBL/GenBank/DDBJ databases">
        <authorList>
            <person name="Varghese N."/>
            <person name="Submissions S."/>
        </authorList>
    </citation>
    <scope>NUCLEOTIDE SEQUENCE [LARGE SCALE GENOMIC DNA]</scope>
    <source>
        <strain evidence="11">type strain: HArc-</strain>
    </source>
</reference>
<dbReference type="Pfam" id="PF00082">
    <property type="entry name" value="Peptidase_S8"/>
    <property type="match status" value="1"/>
</dbReference>
<dbReference type="Proteomes" id="UP000185936">
    <property type="component" value="Unassembled WGS sequence"/>
</dbReference>
<dbReference type="PROSITE" id="PS51892">
    <property type="entry name" value="SUBTILASE"/>
    <property type="match status" value="1"/>
</dbReference>
<keyword evidence="4 6" id="KW-0378">Hydrolase</keyword>
<dbReference type="PROSITE" id="PS00136">
    <property type="entry name" value="SUBTILASE_ASP"/>
    <property type="match status" value="1"/>
</dbReference>
<dbReference type="InterPro" id="IPR050131">
    <property type="entry name" value="Peptidase_S8_subtilisin-like"/>
</dbReference>
<accession>A0A1N7GZT5</accession>
<feature type="compositionally biased region" description="Basic and acidic residues" evidence="8">
    <location>
        <begin position="881"/>
        <end position="897"/>
    </location>
</feature>
<dbReference type="InterPro" id="IPR022398">
    <property type="entry name" value="Peptidase_S8_His-AS"/>
</dbReference>
<sequence>MTEWRTSHSNGDETPRTEKTLPDTTTNDDSRDAAAGEPTGLFATTIDRLTASCFYKKTRSQTPVRVWDAIRNRVFACETAGRIRIGLGPMLQSVLVAALITGRHRSRRGILARIGTAFVGLLGVGSAAGTDMGDEDDVDRYVVGMEPGTVSANVSREATTVYRTLSVANGGAMVGTFSDAARRELADRADVRYVEPDHVRRSPTLERTSLEATDVQPDEQQLPWGIERIGATEFREQGDTDNRGRVAILDSGIDPEHETLEVADGIAFADCNDSTCENEWDDDSGHGTHCAGTVAALDNDIGVIGVSPATDLCSVKILAGDGSGYDSDIAAGIEWCTDNDVDVISLSLGGSEPAQVLEDALEYAYQNGSLVVAAAGNTGPVGQIDYPAKYEQCIAVGATNDRDEVPSWSVTGDELELVAPGEAILSTSPGDEYTYLDGTSMSTPHVAGVAAQLMGQGMPNAEDTDNYDDPGGVRGLLRKSADDLGLDESEQGYGLLNAVTALEEIELVTTETPTGVRASTATFRGTLRDLGDADAVDARFRWREAGGDDWTETESETLTSSGEFQHQIDALDPDTEYDVRAVVDPADEGPIAGTVVSFATGLDSLAVETSDVEVHDHRTVQLNGVLAGLGDAETADVSFLVRSASADADANATADRSSSVADSKETEPQTLDAVGEFDAELSGLAPETEYEVEALCETDEATETGDPVSFVTDPEPGLPEIDRLELTDDSTGQFVRCRVRWAASVDDGAIELVTARLRYADEDEVLHEVTAEVDAGEENGVLTVRNSDRLEGAGEDYDVTLIVTDTEGETTEETARATLDERSPPPTIDRFDTTPDDFLGTPEIRVEWAVSDDGGELDGVELELRRPDESAVIDAASSMARGDETTGEESLRDRNGAEGDEYEITIRVTDYFEQTTEEMTRTTFE</sequence>
<evidence type="ECO:0000256" key="6">
    <source>
        <dbReference type="PROSITE-ProRule" id="PRU01240"/>
    </source>
</evidence>
<dbReference type="InterPro" id="IPR000209">
    <property type="entry name" value="Peptidase_S8/S53_dom"/>
</dbReference>
<gene>
    <name evidence="10" type="ORF">SAMN05421752_11922</name>
</gene>
<dbReference type="InterPro" id="IPR036852">
    <property type="entry name" value="Peptidase_S8/S53_dom_sf"/>
</dbReference>
<evidence type="ECO:0000313" key="11">
    <source>
        <dbReference type="Proteomes" id="UP000185936"/>
    </source>
</evidence>
<dbReference type="InterPro" id="IPR023827">
    <property type="entry name" value="Peptidase_S8_Asp-AS"/>
</dbReference>
<dbReference type="GO" id="GO:0004252">
    <property type="term" value="F:serine-type endopeptidase activity"/>
    <property type="evidence" value="ECO:0007669"/>
    <property type="project" value="UniProtKB-UniRule"/>
</dbReference>
<keyword evidence="11" id="KW-1185">Reference proteome</keyword>
<evidence type="ECO:0000256" key="1">
    <source>
        <dbReference type="ARBA" id="ARBA00011073"/>
    </source>
</evidence>
<keyword evidence="2 6" id="KW-0645">Protease</keyword>
<feature type="compositionally biased region" description="Basic and acidic residues" evidence="8">
    <location>
        <begin position="813"/>
        <end position="833"/>
    </location>
</feature>
<evidence type="ECO:0000259" key="9">
    <source>
        <dbReference type="Pfam" id="PF00082"/>
    </source>
</evidence>
<dbReference type="PROSITE" id="PS00138">
    <property type="entry name" value="SUBTILASE_SER"/>
    <property type="match status" value="1"/>
</dbReference>
<name>A0A1N7GZT5_9EURY</name>
<feature type="region of interest" description="Disordered" evidence="8">
    <location>
        <begin position="877"/>
        <end position="901"/>
    </location>
</feature>
<feature type="region of interest" description="Disordered" evidence="8">
    <location>
        <begin position="699"/>
        <end position="720"/>
    </location>
</feature>
<feature type="region of interest" description="Disordered" evidence="8">
    <location>
        <begin position="1"/>
        <end position="37"/>
    </location>
</feature>
<dbReference type="CDD" id="cd07477">
    <property type="entry name" value="Peptidases_S8_Subtilisin_subset"/>
    <property type="match status" value="1"/>
</dbReference>
<dbReference type="PRINTS" id="PR00723">
    <property type="entry name" value="SUBTILISIN"/>
</dbReference>
<protein>
    <submittedName>
        <fullName evidence="10">Subtilase family protein</fullName>
    </submittedName>
</protein>
<feature type="region of interest" description="Disordered" evidence="8">
    <location>
        <begin position="648"/>
        <end position="670"/>
    </location>
</feature>
<feature type="region of interest" description="Disordered" evidence="8">
    <location>
        <begin position="808"/>
        <end position="837"/>
    </location>
</feature>
<evidence type="ECO:0000256" key="7">
    <source>
        <dbReference type="RuleBase" id="RU003355"/>
    </source>
</evidence>
<feature type="compositionally biased region" description="Low complexity" evidence="8">
    <location>
        <begin position="648"/>
        <end position="659"/>
    </location>
</feature>
<dbReference type="InterPro" id="IPR015500">
    <property type="entry name" value="Peptidase_S8_subtilisin-rel"/>
</dbReference>
<evidence type="ECO:0000256" key="4">
    <source>
        <dbReference type="ARBA" id="ARBA00022801"/>
    </source>
</evidence>
<organism evidence="10 11">
    <name type="scientific">Natronorubrum thiooxidans</name>
    <dbReference type="NCBI Taxonomy" id="308853"/>
    <lineage>
        <taxon>Archaea</taxon>
        <taxon>Methanobacteriati</taxon>
        <taxon>Methanobacteriota</taxon>
        <taxon>Stenosarchaea group</taxon>
        <taxon>Halobacteria</taxon>
        <taxon>Halobacteriales</taxon>
        <taxon>Natrialbaceae</taxon>
        <taxon>Natronorubrum</taxon>
    </lineage>
</organism>
<evidence type="ECO:0000313" key="10">
    <source>
        <dbReference type="EMBL" id="SIS18127.1"/>
    </source>
</evidence>
<dbReference type="InterPro" id="IPR034202">
    <property type="entry name" value="Subtilisin_Carlsberg-like"/>
</dbReference>
<evidence type="ECO:0000256" key="3">
    <source>
        <dbReference type="ARBA" id="ARBA00022723"/>
    </source>
</evidence>
<evidence type="ECO:0000256" key="8">
    <source>
        <dbReference type="SAM" id="MobiDB-lite"/>
    </source>
</evidence>
<dbReference type="EMBL" id="FTNR01000019">
    <property type="protein sequence ID" value="SIS18127.1"/>
    <property type="molecule type" value="Genomic_DNA"/>
</dbReference>
<dbReference type="PROSITE" id="PS00137">
    <property type="entry name" value="SUBTILASE_HIS"/>
    <property type="match status" value="1"/>
</dbReference>
<feature type="compositionally biased region" description="Basic and acidic residues" evidence="8">
    <location>
        <begin position="10"/>
        <end position="21"/>
    </location>
</feature>
<dbReference type="Gene3D" id="3.40.50.200">
    <property type="entry name" value="Peptidase S8/S53 domain"/>
    <property type="match status" value="1"/>
</dbReference>
<keyword evidence="3" id="KW-0479">Metal-binding</keyword>
<dbReference type="STRING" id="308853.SAMN05421752_11922"/>
<dbReference type="PANTHER" id="PTHR43806">
    <property type="entry name" value="PEPTIDASE S8"/>
    <property type="match status" value="1"/>
</dbReference>
<feature type="domain" description="Peptidase S8/S53" evidence="9">
    <location>
        <begin position="246"/>
        <end position="494"/>
    </location>
</feature>
<comment type="similarity">
    <text evidence="1 6 7">Belongs to the peptidase S8 family.</text>
</comment>
<feature type="active site" description="Charge relay system" evidence="6">
    <location>
        <position position="250"/>
    </location>
</feature>
<evidence type="ECO:0000256" key="5">
    <source>
        <dbReference type="ARBA" id="ARBA00022825"/>
    </source>
</evidence>
<dbReference type="GO" id="GO:0006508">
    <property type="term" value="P:proteolysis"/>
    <property type="evidence" value="ECO:0007669"/>
    <property type="project" value="UniProtKB-KW"/>
</dbReference>
<keyword evidence="5 6" id="KW-0720">Serine protease</keyword>
<dbReference type="GO" id="GO:0046872">
    <property type="term" value="F:metal ion binding"/>
    <property type="evidence" value="ECO:0007669"/>
    <property type="project" value="UniProtKB-KW"/>
</dbReference>
<dbReference type="PANTHER" id="PTHR43806:SF11">
    <property type="entry name" value="CEREVISIN-RELATED"/>
    <property type="match status" value="1"/>
</dbReference>
<dbReference type="AlphaFoldDB" id="A0A1N7GZT5"/>
<proteinExistence type="inferred from homology"/>